<dbReference type="Proteomes" id="UP001054821">
    <property type="component" value="Chromosome 2"/>
</dbReference>
<keyword evidence="2" id="KW-1185">Reference proteome</keyword>
<accession>A0AAD4WEC9</accession>
<name>A0AAD4WEC9_PRUDU</name>
<gene>
    <name evidence="1" type="ORF">L3X38_009709</name>
</gene>
<comment type="caution">
    <text evidence="1">The sequence shown here is derived from an EMBL/GenBank/DDBJ whole genome shotgun (WGS) entry which is preliminary data.</text>
</comment>
<dbReference type="PANTHER" id="PTHR47859">
    <property type="entry name" value="PENTATRICOPEPTIDE REPEAT-CONTAINING PROTEIN"/>
    <property type="match status" value="1"/>
</dbReference>
<sequence length="96" mass="11310">MLNLVLFQILLEDDDIEEALNLLDQASSERNKLDTLLFNTILEKPVKRYLIRSKEQYVIEWMHQEKVQPDPATFSLHMPTVVFTARPWKHCRKGAT</sequence>
<protein>
    <submittedName>
        <fullName evidence="1">Uncharacterized protein</fullName>
    </submittedName>
</protein>
<proteinExistence type="predicted"/>
<dbReference type="AlphaFoldDB" id="A0AAD4WEC9"/>
<evidence type="ECO:0000313" key="1">
    <source>
        <dbReference type="EMBL" id="KAI5341834.1"/>
    </source>
</evidence>
<evidence type="ECO:0000313" key="2">
    <source>
        <dbReference type="Proteomes" id="UP001054821"/>
    </source>
</evidence>
<dbReference type="EMBL" id="JAJFAZ020000002">
    <property type="protein sequence ID" value="KAI5341834.1"/>
    <property type="molecule type" value="Genomic_DNA"/>
</dbReference>
<organism evidence="1 2">
    <name type="scientific">Prunus dulcis</name>
    <name type="common">Almond</name>
    <name type="synonym">Amygdalus dulcis</name>
    <dbReference type="NCBI Taxonomy" id="3755"/>
    <lineage>
        <taxon>Eukaryota</taxon>
        <taxon>Viridiplantae</taxon>
        <taxon>Streptophyta</taxon>
        <taxon>Embryophyta</taxon>
        <taxon>Tracheophyta</taxon>
        <taxon>Spermatophyta</taxon>
        <taxon>Magnoliopsida</taxon>
        <taxon>eudicotyledons</taxon>
        <taxon>Gunneridae</taxon>
        <taxon>Pentapetalae</taxon>
        <taxon>rosids</taxon>
        <taxon>fabids</taxon>
        <taxon>Rosales</taxon>
        <taxon>Rosaceae</taxon>
        <taxon>Amygdaloideae</taxon>
        <taxon>Amygdaleae</taxon>
        <taxon>Prunus</taxon>
    </lineage>
</organism>
<reference evidence="1 2" key="1">
    <citation type="journal article" date="2022" name="G3 (Bethesda)">
        <title>Whole-genome sequence and methylome profiling of the almond [Prunus dulcis (Mill.) D.A. Webb] cultivar 'Nonpareil'.</title>
        <authorList>
            <person name="D'Amico-Willman K.M."/>
            <person name="Ouma W.Z."/>
            <person name="Meulia T."/>
            <person name="Sideli G.M."/>
            <person name="Gradziel T.M."/>
            <person name="Fresnedo-Ramirez J."/>
        </authorList>
    </citation>
    <scope>NUCLEOTIDE SEQUENCE [LARGE SCALE GENOMIC DNA]</scope>
    <source>
        <strain evidence="1">Clone GOH B32 T37-40</strain>
    </source>
</reference>
<dbReference type="PANTHER" id="PTHR47859:SF1">
    <property type="entry name" value="PENTATRICOPEPTIDE REPEAT-CONTAINING PROTEIN"/>
    <property type="match status" value="1"/>
</dbReference>